<dbReference type="EMBL" id="AP011121">
    <property type="protein sequence ID" value="BAH99954.1"/>
    <property type="molecule type" value="Genomic_DNA"/>
</dbReference>
<dbReference type="AlphaFoldDB" id="C7JCC6"/>
<accession>C7JCC6</accession>
<sequence length="176" mass="18430">MGVKNGIGSFFDSPLCMRFYFMNFSARTGLAALLLGCATALAAPSAHALTAKECHAKFKEAKAENTLNGQTFKAFKAANCDATTAETAPAAATSKPAETTPEAAKPAAPAAVSTSGATFPSAVNPQYSKLSAGKARMKTCLDQYHTNKSSNANGNMKWIQKGGGYYSECNKRLKGE</sequence>
<dbReference type="STRING" id="634452.APA01_18290"/>
<dbReference type="RefSeq" id="WP_014457068.1">
    <property type="nucleotide sequence ID" value="NC_013209.1"/>
</dbReference>
<evidence type="ECO:0000256" key="1">
    <source>
        <dbReference type="SAM" id="MobiDB-lite"/>
    </source>
</evidence>
<evidence type="ECO:0000313" key="4">
    <source>
        <dbReference type="Proteomes" id="UP000000948"/>
    </source>
</evidence>
<keyword evidence="2" id="KW-0732">Signal</keyword>
<dbReference type="KEGG" id="apt:APA01_18290"/>
<reference evidence="3 4" key="1">
    <citation type="journal article" date="2009" name="Nucleic Acids Res.">
        <title>Whole-genome analyses reveal genetic instability of Acetobacter pasteurianus.</title>
        <authorList>
            <person name="Azuma Y."/>
            <person name="Hosoyama A."/>
            <person name="Matsutani M."/>
            <person name="Furuya N."/>
            <person name="Horikawa H."/>
            <person name="Harada T."/>
            <person name="Hirakawa H."/>
            <person name="Kuhara S."/>
            <person name="Matsushita K."/>
            <person name="Fujita N."/>
            <person name="Shirai M."/>
        </authorList>
    </citation>
    <scope>NUCLEOTIDE SEQUENCE [LARGE SCALE GENOMIC DNA]</scope>
    <source>
        <strain evidence="4">NBRC 105184 / IFO 3283-01</strain>
    </source>
</reference>
<name>C7JCC6_ACEP3</name>
<evidence type="ECO:0000256" key="2">
    <source>
        <dbReference type="SAM" id="SignalP"/>
    </source>
</evidence>
<dbReference type="Proteomes" id="UP000000948">
    <property type="component" value="Chromosome"/>
</dbReference>
<protein>
    <submittedName>
        <fullName evidence="3">Uncharacterized protein</fullName>
    </submittedName>
</protein>
<evidence type="ECO:0000313" key="3">
    <source>
        <dbReference type="EMBL" id="BAH99954.1"/>
    </source>
</evidence>
<feature type="chain" id="PRO_5002979082" evidence="2">
    <location>
        <begin position="43"/>
        <end position="176"/>
    </location>
</feature>
<gene>
    <name evidence="3" type="ordered locus">APA01_18290</name>
</gene>
<dbReference type="HOGENOM" id="CLU_088562_1_0_5"/>
<organism evidence="3 4">
    <name type="scientific">Acetobacter pasteurianus (strain NBRC 105184 / IFO 3283-01)</name>
    <dbReference type="NCBI Taxonomy" id="634452"/>
    <lineage>
        <taxon>Bacteria</taxon>
        <taxon>Pseudomonadati</taxon>
        <taxon>Pseudomonadota</taxon>
        <taxon>Alphaproteobacteria</taxon>
        <taxon>Acetobacterales</taxon>
        <taxon>Acetobacteraceae</taxon>
        <taxon>Acetobacter</taxon>
    </lineage>
</organism>
<dbReference type="eggNOG" id="ENOG5032SYQ">
    <property type="taxonomic scope" value="Bacteria"/>
</dbReference>
<feature type="signal peptide" evidence="2">
    <location>
        <begin position="1"/>
        <end position="42"/>
    </location>
</feature>
<feature type="region of interest" description="Disordered" evidence="1">
    <location>
        <begin position="88"/>
        <end position="116"/>
    </location>
</feature>
<feature type="compositionally biased region" description="Low complexity" evidence="1">
    <location>
        <begin position="88"/>
        <end position="111"/>
    </location>
</feature>
<proteinExistence type="predicted"/>